<comment type="caution">
    <text evidence="1">The sequence shown here is derived from an EMBL/GenBank/DDBJ whole genome shotgun (WGS) entry which is preliminary data.</text>
</comment>
<sequence>MKSFCGEIHIILTNKKEGNVLPLKRRVNKTQLLFVFLPTHNITKNKILNYFVGNFRFNEHNISGVM</sequence>
<dbReference type="Proteomes" id="UP001062846">
    <property type="component" value="Chromosome 4"/>
</dbReference>
<gene>
    <name evidence="1" type="ORF">RHMOL_Rhmol04G0267300</name>
</gene>
<reference evidence="1" key="1">
    <citation type="submission" date="2022-02" db="EMBL/GenBank/DDBJ databases">
        <title>Plant Genome Project.</title>
        <authorList>
            <person name="Zhang R.-G."/>
        </authorList>
    </citation>
    <scope>NUCLEOTIDE SEQUENCE</scope>
    <source>
        <strain evidence="1">AT1</strain>
    </source>
</reference>
<dbReference type="EMBL" id="CM046391">
    <property type="protein sequence ID" value="KAI8560561.1"/>
    <property type="molecule type" value="Genomic_DNA"/>
</dbReference>
<evidence type="ECO:0000313" key="1">
    <source>
        <dbReference type="EMBL" id="KAI8560561.1"/>
    </source>
</evidence>
<accession>A0ACC0P4U3</accession>
<name>A0ACC0P4U3_RHOML</name>
<organism evidence="1 2">
    <name type="scientific">Rhododendron molle</name>
    <name type="common">Chinese azalea</name>
    <name type="synonym">Azalea mollis</name>
    <dbReference type="NCBI Taxonomy" id="49168"/>
    <lineage>
        <taxon>Eukaryota</taxon>
        <taxon>Viridiplantae</taxon>
        <taxon>Streptophyta</taxon>
        <taxon>Embryophyta</taxon>
        <taxon>Tracheophyta</taxon>
        <taxon>Spermatophyta</taxon>
        <taxon>Magnoliopsida</taxon>
        <taxon>eudicotyledons</taxon>
        <taxon>Gunneridae</taxon>
        <taxon>Pentapetalae</taxon>
        <taxon>asterids</taxon>
        <taxon>Ericales</taxon>
        <taxon>Ericaceae</taxon>
        <taxon>Ericoideae</taxon>
        <taxon>Rhodoreae</taxon>
        <taxon>Rhododendron</taxon>
    </lineage>
</organism>
<protein>
    <submittedName>
        <fullName evidence="1">Uncharacterized protein</fullName>
    </submittedName>
</protein>
<keyword evidence="2" id="KW-1185">Reference proteome</keyword>
<evidence type="ECO:0000313" key="2">
    <source>
        <dbReference type="Proteomes" id="UP001062846"/>
    </source>
</evidence>
<proteinExistence type="predicted"/>